<reference evidence="3 4" key="1">
    <citation type="journal article" date="2016" name="Mol. Biol. Evol.">
        <title>Comparative Genomics of Early-Diverging Mushroom-Forming Fungi Provides Insights into the Origins of Lignocellulose Decay Capabilities.</title>
        <authorList>
            <person name="Nagy L.G."/>
            <person name="Riley R."/>
            <person name="Tritt A."/>
            <person name="Adam C."/>
            <person name="Daum C."/>
            <person name="Floudas D."/>
            <person name="Sun H."/>
            <person name="Yadav J.S."/>
            <person name="Pangilinan J."/>
            <person name="Larsson K.H."/>
            <person name="Matsuura K."/>
            <person name="Barry K."/>
            <person name="Labutti K."/>
            <person name="Kuo R."/>
            <person name="Ohm R.A."/>
            <person name="Bhattacharya S.S."/>
            <person name="Shirouzu T."/>
            <person name="Yoshinaga Y."/>
            <person name="Martin F.M."/>
            <person name="Grigoriev I.V."/>
            <person name="Hibbett D.S."/>
        </authorList>
    </citation>
    <scope>NUCLEOTIDE SEQUENCE [LARGE SCALE GENOMIC DNA]</scope>
    <source>
        <strain evidence="3 4">CBS 109695</strain>
    </source>
</reference>
<feature type="domain" description="Sey1/RHD3-like three-helix bundle" evidence="2">
    <location>
        <begin position="23"/>
        <end position="157"/>
    </location>
</feature>
<gene>
    <name evidence="3" type="ORF">FIBSPDRAFT_57493</name>
</gene>
<protein>
    <recommendedName>
        <fullName evidence="2">Sey1/RHD3-like three-helix bundle domain-containing protein</fullName>
    </recommendedName>
</protein>
<dbReference type="OrthoDB" id="1597724at2759"/>
<evidence type="ECO:0000256" key="1">
    <source>
        <dbReference type="SAM" id="Phobius"/>
    </source>
</evidence>
<feature type="transmembrane region" description="Helical" evidence="1">
    <location>
        <begin position="221"/>
        <end position="241"/>
    </location>
</feature>
<evidence type="ECO:0000313" key="4">
    <source>
        <dbReference type="Proteomes" id="UP000076532"/>
    </source>
</evidence>
<organism evidence="3 4">
    <name type="scientific">Athelia psychrophila</name>
    <dbReference type="NCBI Taxonomy" id="1759441"/>
    <lineage>
        <taxon>Eukaryota</taxon>
        <taxon>Fungi</taxon>
        <taxon>Dikarya</taxon>
        <taxon>Basidiomycota</taxon>
        <taxon>Agaricomycotina</taxon>
        <taxon>Agaricomycetes</taxon>
        <taxon>Agaricomycetidae</taxon>
        <taxon>Atheliales</taxon>
        <taxon>Atheliaceae</taxon>
        <taxon>Athelia</taxon>
    </lineage>
</organism>
<proteinExistence type="predicted"/>
<dbReference type="STRING" id="436010.A0A166FC46"/>
<sequence length="266" mass="29665">MSRLLTPSSSASCEATLRSDSCYDEHGALRVWKPQDDMDGAFKGARDQVCIPIIVVGTIADQPQQTLELLQLYSKISPVDGSRVSILLPDAVVLSLPDEELDFNATLIILTEKKKLHLTAQFRRDAHVYYFDAKHSAVASIVTILVCVYGGLVVLSFRAARRCLGSSLALTAKLRHDASAYCVEVKRSTLASITTNRLRMELTAKFRHSADACYIAVKRGIVAIPVWLYVVLLLLLLLWWGQWSDKAVAVLFNRPSWLSFQTIWPE</sequence>
<evidence type="ECO:0000259" key="2">
    <source>
        <dbReference type="Pfam" id="PF20428"/>
    </source>
</evidence>
<keyword evidence="1" id="KW-1133">Transmembrane helix</keyword>
<keyword evidence="1" id="KW-0472">Membrane</keyword>
<accession>A0A166FC46</accession>
<dbReference type="Pfam" id="PF20428">
    <property type="entry name" value="Sey1_3HB"/>
    <property type="match status" value="1"/>
</dbReference>
<name>A0A166FC46_9AGAM</name>
<feature type="transmembrane region" description="Helical" evidence="1">
    <location>
        <begin position="137"/>
        <end position="157"/>
    </location>
</feature>
<dbReference type="EMBL" id="KV417591">
    <property type="protein sequence ID" value="KZP16646.1"/>
    <property type="molecule type" value="Genomic_DNA"/>
</dbReference>
<evidence type="ECO:0000313" key="3">
    <source>
        <dbReference type="EMBL" id="KZP16646.1"/>
    </source>
</evidence>
<dbReference type="InterPro" id="IPR046758">
    <property type="entry name" value="Sey1/RHD3-like_3HB"/>
</dbReference>
<dbReference type="AlphaFoldDB" id="A0A166FC46"/>
<keyword evidence="4" id="KW-1185">Reference proteome</keyword>
<keyword evidence="1" id="KW-0812">Transmembrane</keyword>
<dbReference type="Proteomes" id="UP000076532">
    <property type="component" value="Unassembled WGS sequence"/>
</dbReference>